<evidence type="ECO:0000256" key="7">
    <source>
        <dbReference type="ARBA" id="ARBA00023065"/>
    </source>
</evidence>
<dbReference type="GO" id="GO:0005886">
    <property type="term" value="C:plasma membrane"/>
    <property type="evidence" value="ECO:0007669"/>
    <property type="project" value="UniProtKB-SubCell"/>
</dbReference>
<dbReference type="PANTHER" id="PTHR10582">
    <property type="entry name" value="TRANSIENT RECEPTOR POTENTIAL ION CHANNEL PROTEIN"/>
    <property type="match status" value="1"/>
</dbReference>
<feature type="transmembrane region" description="Helical" evidence="9">
    <location>
        <begin position="572"/>
        <end position="597"/>
    </location>
</feature>
<dbReference type="GO" id="GO:0098703">
    <property type="term" value="P:calcium ion import across plasma membrane"/>
    <property type="evidence" value="ECO:0007669"/>
    <property type="project" value="TreeGrafter"/>
</dbReference>
<protein>
    <submittedName>
        <fullName evidence="10">Transient receptor potential cation channel subfamily V member 6</fullName>
    </submittedName>
</protein>
<keyword evidence="6" id="KW-0106">Calcium</keyword>
<keyword evidence="11" id="KW-1185">Reference proteome</keyword>
<dbReference type="PANTHER" id="PTHR10582:SF2">
    <property type="entry name" value="INACTIVE"/>
    <property type="match status" value="1"/>
</dbReference>
<keyword evidence="4" id="KW-0109">Calcium transport</keyword>
<reference evidence="10 11" key="1">
    <citation type="journal article" date="2014" name="Genome Biol. Evol.">
        <title>The secreted proteins of Achlya hypogyna and Thraustotheca clavata identify the ancestral oomycete secretome and reveal gene acquisitions by horizontal gene transfer.</title>
        <authorList>
            <person name="Misner I."/>
            <person name="Blouin N."/>
            <person name="Leonard G."/>
            <person name="Richards T.A."/>
            <person name="Lane C.E."/>
        </authorList>
    </citation>
    <scope>NUCLEOTIDE SEQUENCE [LARGE SCALE GENOMIC DNA]</scope>
    <source>
        <strain evidence="10 11">ATCC 48635</strain>
    </source>
</reference>
<evidence type="ECO:0000256" key="5">
    <source>
        <dbReference type="ARBA" id="ARBA00022737"/>
    </source>
</evidence>
<evidence type="ECO:0000256" key="2">
    <source>
        <dbReference type="ARBA" id="ARBA00022448"/>
    </source>
</evidence>
<evidence type="ECO:0000256" key="4">
    <source>
        <dbReference type="ARBA" id="ARBA00022568"/>
    </source>
</evidence>
<keyword evidence="10" id="KW-0675">Receptor</keyword>
<evidence type="ECO:0000256" key="9">
    <source>
        <dbReference type="SAM" id="Phobius"/>
    </source>
</evidence>
<keyword evidence="7" id="KW-0406">Ion transport</keyword>
<dbReference type="InterPro" id="IPR036770">
    <property type="entry name" value="Ankyrin_rpt-contain_sf"/>
</dbReference>
<keyword evidence="9" id="KW-1133">Transmembrane helix</keyword>
<evidence type="ECO:0000313" key="10">
    <source>
        <dbReference type="EMBL" id="OQR82496.1"/>
    </source>
</evidence>
<evidence type="ECO:0000256" key="8">
    <source>
        <dbReference type="ARBA" id="ARBA00023303"/>
    </source>
</evidence>
<evidence type="ECO:0000256" key="3">
    <source>
        <dbReference type="ARBA" id="ARBA00022475"/>
    </source>
</evidence>
<keyword evidence="9" id="KW-0472">Membrane</keyword>
<dbReference type="Proteomes" id="UP000243579">
    <property type="component" value="Unassembled WGS sequence"/>
</dbReference>
<dbReference type="OrthoDB" id="533508at2759"/>
<dbReference type="SMART" id="SM00248">
    <property type="entry name" value="ANK"/>
    <property type="match status" value="5"/>
</dbReference>
<feature type="transmembrane region" description="Helical" evidence="9">
    <location>
        <begin position="366"/>
        <end position="386"/>
    </location>
</feature>
<dbReference type="EMBL" id="JNBR01002439">
    <property type="protein sequence ID" value="OQR82496.1"/>
    <property type="molecule type" value="Genomic_DNA"/>
</dbReference>
<keyword evidence="8" id="KW-0407">Ion channel</keyword>
<dbReference type="InterPro" id="IPR024862">
    <property type="entry name" value="TRPV"/>
</dbReference>
<dbReference type="Pfam" id="PF12796">
    <property type="entry name" value="Ank_2"/>
    <property type="match status" value="1"/>
</dbReference>
<evidence type="ECO:0000256" key="1">
    <source>
        <dbReference type="ARBA" id="ARBA00004651"/>
    </source>
</evidence>
<comment type="caution">
    <text evidence="10">The sequence shown here is derived from an EMBL/GenBank/DDBJ whole genome shotgun (WGS) entry which is preliminary data.</text>
</comment>
<organism evidence="10 11">
    <name type="scientific">Achlya hypogyna</name>
    <name type="common">Oomycete</name>
    <name type="synonym">Protoachlya hypogyna</name>
    <dbReference type="NCBI Taxonomy" id="1202772"/>
    <lineage>
        <taxon>Eukaryota</taxon>
        <taxon>Sar</taxon>
        <taxon>Stramenopiles</taxon>
        <taxon>Oomycota</taxon>
        <taxon>Saprolegniomycetes</taxon>
        <taxon>Saprolegniales</taxon>
        <taxon>Achlyaceae</taxon>
        <taxon>Achlya</taxon>
    </lineage>
</organism>
<keyword evidence="9" id="KW-0812">Transmembrane</keyword>
<dbReference type="Gene3D" id="1.25.40.20">
    <property type="entry name" value="Ankyrin repeat-containing domain"/>
    <property type="match status" value="1"/>
</dbReference>
<dbReference type="InterPro" id="IPR002110">
    <property type="entry name" value="Ankyrin_rpt"/>
</dbReference>
<name>A0A1V9Y9W3_ACHHY</name>
<evidence type="ECO:0000313" key="11">
    <source>
        <dbReference type="Proteomes" id="UP000243579"/>
    </source>
</evidence>
<dbReference type="GO" id="GO:0005216">
    <property type="term" value="F:monoatomic ion channel activity"/>
    <property type="evidence" value="ECO:0007669"/>
    <property type="project" value="InterPro"/>
</dbReference>
<accession>A0A1V9Y9W3</accession>
<dbReference type="AlphaFoldDB" id="A0A1V9Y9W3"/>
<feature type="transmembrane region" description="Helical" evidence="9">
    <location>
        <begin position="446"/>
        <end position="470"/>
    </location>
</feature>
<comment type="subcellular location">
    <subcellularLocation>
        <location evidence="1">Cell membrane</location>
        <topology evidence="1">Multi-pass membrane protein</topology>
    </subcellularLocation>
</comment>
<feature type="transmembrane region" description="Helical" evidence="9">
    <location>
        <begin position="485"/>
        <end position="506"/>
    </location>
</feature>
<proteinExistence type="predicted"/>
<evidence type="ECO:0000256" key="6">
    <source>
        <dbReference type="ARBA" id="ARBA00022837"/>
    </source>
</evidence>
<gene>
    <name evidence="10" type="ORF">ACHHYP_15928</name>
</gene>
<keyword evidence="2" id="KW-0813">Transport</keyword>
<dbReference type="SUPFAM" id="SSF48403">
    <property type="entry name" value="Ankyrin repeat"/>
    <property type="match status" value="1"/>
</dbReference>
<feature type="transmembrane region" description="Helical" evidence="9">
    <location>
        <begin position="513"/>
        <end position="535"/>
    </location>
</feature>
<keyword evidence="3" id="KW-1003">Cell membrane</keyword>
<keyword evidence="5" id="KW-0677">Repeat</keyword>
<sequence>MLWAKSSAFFVKTRNVMVAPGDVVAQQQKILEEVEIFAAVKNNDIPRALDQLARCPNDYHKRDTVGATPLHIAFLYQHVELGQRLVAANPNQATAVYQGAPNEPSPYEGENILHIAIVHRNLALIQWLASTVPDLLDAETTGDFFEPGKPCYFGGTPLLFALASRQLVAAKYILDVAHSQPAGSRARKTSIFMTDAFGNNALHLAIVQNAPEVYDFAISHAMLRLTNDSSMTLAAFLKSVHGEIADVFIQFLRRPNNDGLTPLALAAALGRKVMFQHMLAATTTIAWIYGPITAKMIPLQELEEKCYTSSHYKTALECLCSSADLTNCLSPHQRETILHERLQMLGIYEVKTLLDKKWKFVGKPMFYRACFVHVVFLALITGSTLITPHYRTDVVAAFAAAPLRTVVHILLEFQVTMTAVYKLATEVHQMGKSLRDYLQQTGAAMLDNYLCLTFGISIACAIVCRGLGAYDAEDVFVGFACLNQYLYMFFFMMGFRSTGPFVVMLLRMLTQDFLRFVSVYMWILCGISVNLYVIVDGHQGFAYLVARTKALLLAVFCMTFDYTVYEAANLAFVAQCLIVTYLVVVVIVLVNMLIAMMGNTYDNILEASEQRWYAERVNIMCSMEQSLNPHRIRENRKKYAVELVRALEMVPPARPRRQSLAQMLSELQSSGRIMETEDVERFLQVELVCNEKWLEDETPVKPNADQTPPLMPTPVPIQEINEEMNSANDEAGSKCDVTGTANEETTNDFTGQLKRRDTKVSNLLAALEMSICDIATGPTTRSQLAPLTPRGQGKIALLQETLNALRTALGK</sequence>